<keyword evidence="3" id="KW-0175">Coiled coil</keyword>
<evidence type="ECO:0000313" key="5">
    <source>
        <dbReference type="EMBL" id="CCD83299.1"/>
    </source>
</evidence>
<dbReference type="OrthoDB" id="22504at10239"/>
<protein>
    <submittedName>
        <fullName evidence="5">IMV-cell attachment, fusion, and microtubule transport</fullName>
    </submittedName>
    <submittedName>
        <fullName evidence="4">O2L</fullName>
    </submittedName>
</protein>
<feature type="coiled-coil region" evidence="3">
    <location>
        <begin position="9"/>
        <end position="60"/>
    </location>
</feature>
<comment type="subcellular location">
    <subcellularLocation>
        <location evidence="1">Virion</location>
    </subcellularLocation>
</comment>
<dbReference type="Proteomes" id="UP000144311">
    <property type="component" value="Segment"/>
</dbReference>
<evidence type="ECO:0000313" key="6">
    <source>
        <dbReference type="Proteomes" id="UP000144311"/>
    </source>
</evidence>
<dbReference type="EMBL" id="AH015635">
    <property type="protein sequence ID" value="ABD51467.1"/>
    <property type="molecule type" value="Genomic_DNA"/>
</dbReference>
<dbReference type="Pfam" id="PF02346">
    <property type="entry name" value="Vac_Fusion"/>
    <property type="match status" value="1"/>
</dbReference>
<name>Q1HTR9_9POXV</name>
<evidence type="ECO:0000313" key="4">
    <source>
        <dbReference type="EMBL" id="ABD51467.1"/>
    </source>
</evidence>
<reference evidence="4" key="1">
    <citation type="journal article" date="2006" name="J. Gen. Virol.">
        <title>Genomic characterization of a novel poxvirus contributing to the decline of the red squirrel (Sciurus vulgaris) in the UK.</title>
        <authorList>
            <person name="McInnes C.J."/>
            <person name="Wood A.R."/>
            <person name="Thomas K."/>
            <person name="Sainsbury A.W."/>
            <person name="Gurnell J."/>
            <person name="Dein F.J."/>
            <person name="Nettleton P.F."/>
        </authorList>
    </citation>
    <scope>NUCLEOTIDE SEQUENCE</scope>
    <source>
        <strain evidence="4">1296/99</strain>
    </source>
</reference>
<keyword evidence="2" id="KW-0946">Virion</keyword>
<keyword evidence="6" id="KW-1185">Reference proteome</keyword>
<gene>
    <name evidence="4" type="primary">O2L</name>
    <name evidence="5" type="synonym">A27L</name>
    <name evidence="5" type="ORF">SQPV_1160</name>
</gene>
<dbReference type="GO" id="GO:0019064">
    <property type="term" value="P:fusion of virus membrane with host plasma membrane"/>
    <property type="evidence" value="ECO:0007669"/>
    <property type="project" value="InterPro"/>
</dbReference>
<evidence type="ECO:0000256" key="1">
    <source>
        <dbReference type="ARBA" id="ARBA00004328"/>
    </source>
</evidence>
<dbReference type="RefSeq" id="YP_008658541.1">
    <property type="nucleotide sequence ID" value="NC_022563.1"/>
</dbReference>
<sequence>MENEEPMLLRVTDRNRERLKRLLEEQERVIECCEHADDRLTRLEKHADTLRETMLKLARKIDVQTGRRPGYYFE</sequence>
<reference evidence="5 6" key="3">
    <citation type="submission" date="2013-10" db="EMBL/GenBank/DDBJ databases">
        <title>The genome of epidemic Squirrel Poxvirus reveals novel virulence genes.</title>
        <authorList>
            <person name="Darby A.C."/>
            <person name="McInnes C.J."/>
            <person name="Kjaer K.H."/>
            <person name="Wood A.R."/>
            <person name="Hughes M."/>
            <person name="Martensen P.M."/>
            <person name="Radford A.D."/>
            <person name="Hall N."/>
            <person name="Chantrey J."/>
        </authorList>
    </citation>
    <scope>NUCLEOTIDE SEQUENCE [LARGE SCALE GENOMIC DNA]</scope>
    <source>
        <strain evidence="5">Red squirrel UK</strain>
    </source>
</reference>
<dbReference type="PRINTS" id="PR01847">
    <property type="entry name" value="VIRALFUSION"/>
</dbReference>
<reference evidence="5 6" key="2">
    <citation type="submission" date="2011-10" db="EMBL/GenBank/DDBJ databases">
        <authorList>
            <person name="Darby A."/>
        </authorList>
    </citation>
    <scope>NUCLEOTIDE SEQUENCE [LARGE SCALE GENOMIC DNA]</scope>
    <source>
        <strain evidence="5">Red squirrel UK</strain>
    </source>
</reference>
<accession>Q1HTR9</accession>
<evidence type="ECO:0000256" key="2">
    <source>
        <dbReference type="ARBA" id="ARBA00022844"/>
    </source>
</evidence>
<dbReference type="GO" id="GO:0019031">
    <property type="term" value="C:viral envelope"/>
    <property type="evidence" value="ECO:0007669"/>
    <property type="project" value="InterPro"/>
</dbReference>
<dbReference type="InterPro" id="IPR003436">
    <property type="entry name" value="Chordopox_Fusion/A27"/>
</dbReference>
<proteinExistence type="predicted"/>
<dbReference type="KEGG" id="vg:18158463"/>
<organism evidence="4">
    <name type="scientific">Squirrelpox virus</name>
    <dbReference type="NCBI Taxonomy" id="240426"/>
    <lineage>
        <taxon>Viruses</taxon>
        <taxon>Varidnaviria</taxon>
        <taxon>Bamfordvirae</taxon>
        <taxon>Nucleocytoviricota</taxon>
        <taxon>Pokkesviricetes</taxon>
        <taxon>Chitovirales</taxon>
        <taxon>Poxviridae</taxon>
        <taxon>Chordopoxvirinae</taxon>
        <taxon>Sciuripoxvirus</taxon>
        <taxon>Sciuripoxvirus squirrelpox</taxon>
    </lineage>
</organism>
<dbReference type="GeneID" id="18158463"/>
<evidence type="ECO:0000256" key="3">
    <source>
        <dbReference type="SAM" id="Coils"/>
    </source>
</evidence>
<dbReference type="EMBL" id="HE601899">
    <property type="protein sequence ID" value="CCD83299.1"/>
    <property type="molecule type" value="Genomic_DNA"/>
</dbReference>